<name>A0ABV1WAT6_9ACTN</name>
<sequence>MAPATPKKTASVRDGRRAPVRATKRHNPVPELDGDPDLLGQYLRQIGATPLLDADDEVRLA</sequence>
<feature type="non-terminal residue" evidence="3">
    <location>
        <position position="61"/>
    </location>
</feature>
<feature type="domain" description="RNA polymerase sigma-70 region 1.2" evidence="2">
    <location>
        <begin position="37"/>
        <end position="61"/>
    </location>
</feature>
<dbReference type="Proteomes" id="UP001458415">
    <property type="component" value="Unassembled WGS sequence"/>
</dbReference>
<dbReference type="EMBL" id="JBEPCU010000724">
    <property type="protein sequence ID" value="MER6981260.1"/>
    <property type="molecule type" value="Genomic_DNA"/>
</dbReference>
<proteinExistence type="predicted"/>
<evidence type="ECO:0000313" key="4">
    <source>
        <dbReference type="Proteomes" id="UP001458415"/>
    </source>
</evidence>
<evidence type="ECO:0000256" key="1">
    <source>
        <dbReference type="SAM" id="MobiDB-lite"/>
    </source>
</evidence>
<organism evidence="3 4">
    <name type="scientific">Streptomyces carpinensis</name>
    <dbReference type="NCBI Taxonomy" id="66369"/>
    <lineage>
        <taxon>Bacteria</taxon>
        <taxon>Bacillati</taxon>
        <taxon>Actinomycetota</taxon>
        <taxon>Actinomycetes</taxon>
        <taxon>Kitasatosporales</taxon>
        <taxon>Streptomycetaceae</taxon>
        <taxon>Streptomyces</taxon>
    </lineage>
</organism>
<comment type="caution">
    <text evidence="3">The sequence shown here is derived from an EMBL/GenBank/DDBJ whole genome shotgun (WGS) entry which is preliminary data.</text>
</comment>
<evidence type="ECO:0000313" key="3">
    <source>
        <dbReference type="EMBL" id="MER6981260.1"/>
    </source>
</evidence>
<dbReference type="Pfam" id="PF00140">
    <property type="entry name" value="Sigma70_r1_2"/>
    <property type="match status" value="1"/>
</dbReference>
<feature type="region of interest" description="Disordered" evidence="1">
    <location>
        <begin position="1"/>
        <end position="38"/>
    </location>
</feature>
<evidence type="ECO:0000259" key="2">
    <source>
        <dbReference type="Pfam" id="PF00140"/>
    </source>
</evidence>
<protein>
    <submittedName>
        <fullName evidence="3">Sigma-70 factor domain-containing protein</fullName>
    </submittedName>
</protein>
<keyword evidence="4" id="KW-1185">Reference proteome</keyword>
<feature type="compositionally biased region" description="Basic residues" evidence="1">
    <location>
        <begin position="18"/>
        <end position="27"/>
    </location>
</feature>
<reference evidence="3 4" key="1">
    <citation type="submission" date="2024-06" db="EMBL/GenBank/DDBJ databases">
        <title>The Natural Products Discovery Center: Release of the First 8490 Sequenced Strains for Exploring Actinobacteria Biosynthetic Diversity.</title>
        <authorList>
            <person name="Kalkreuter E."/>
            <person name="Kautsar S.A."/>
            <person name="Yang D."/>
            <person name="Bader C.D."/>
            <person name="Teijaro C.N."/>
            <person name="Fluegel L."/>
            <person name="Davis C.M."/>
            <person name="Simpson J.R."/>
            <person name="Lauterbach L."/>
            <person name="Steele A.D."/>
            <person name="Gui C."/>
            <person name="Meng S."/>
            <person name="Li G."/>
            <person name="Viehrig K."/>
            <person name="Ye F."/>
            <person name="Su P."/>
            <person name="Kiefer A.F."/>
            <person name="Nichols A."/>
            <person name="Cepeda A.J."/>
            <person name="Yan W."/>
            <person name="Fan B."/>
            <person name="Jiang Y."/>
            <person name="Adhikari A."/>
            <person name="Zheng C.-J."/>
            <person name="Schuster L."/>
            <person name="Cowan T.M."/>
            <person name="Smanski M.J."/>
            <person name="Chevrette M.G."/>
            <person name="De Carvalho L.P.S."/>
            <person name="Shen B."/>
        </authorList>
    </citation>
    <scope>NUCLEOTIDE SEQUENCE [LARGE SCALE GENOMIC DNA]</scope>
    <source>
        <strain evidence="3 4">NPDC000634</strain>
    </source>
</reference>
<gene>
    <name evidence="3" type="ORF">ABT317_30875</name>
</gene>
<dbReference type="InterPro" id="IPR009042">
    <property type="entry name" value="RNA_pol_sigma70_r1_2"/>
</dbReference>
<accession>A0ABV1WAT6</accession>